<name>A0AAV2ZA56_9STRA</name>
<protein>
    <submittedName>
        <fullName evidence="2">Uncharacterized protein</fullName>
    </submittedName>
</protein>
<reference evidence="2" key="1">
    <citation type="submission" date="2022-11" db="EMBL/GenBank/DDBJ databases">
        <authorList>
            <person name="Morgan W.R."/>
            <person name="Tartar A."/>
        </authorList>
    </citation>
    <scope>NUCLEOTIDE SEQUENCE</scope>
    <source>
        <strain evidence="2">ARSEF 373</strain>
    </source>
</reference>
<dbReference type="Proteomes" id="UP001146120">
    <property type="component" value="Unassembled WGS sequence"/>
</dbReference>
<gene>
    <name evidence="2" type="ORF">N0F65_003901</name>
</gene>
<accession>A0AAV2ZA56</accession>
<evidence type="ECO:0000256" key="1">
    <source>
        <dbReference type="SAM" id="MobiDB-lite"/>
    </source>
</evidence>
<dbReference type="EMBL" id="DAKRPA010000022">
    <property type="protein sequence ID" value="DBA03181.1"/>
    <property type="molecule type" value="Genomic_DNA"/>
</dbReference>
<proteinExistence type="predicted"/>
<evidence type="ECO:0000313" key="2">
    <source>
        <dbReference type="EMBL" id="DBA03181.1"/>
    </source>
</evidence>
<organism evidence="2 3">
    <name type="scientific">Lagenidium giganteum</name>
    <dbReference type="NCBI Taxonomy" id="4803"/>
    <lineage>
        <taxon>Eukaryota</taxon>
        <taxon>Sar</taxon>
        <taxon>Stramenopiles</taxon>
        <taxon>Oomycota</taxon>
        <taxon>Peronosporomycetes</taxon>
        <taxon>Pythiales</taxon>
        <taxon>Pythiaceae</taxon>
    </lineage>
</organism>
<feature type="compositionally biased region" description="Basic residues" evidence="1">
    <location>
        <begin position="217"/>
        <end position="228"/>
    </location>
</feature>
<sequence>MSSSRTSNHITHEYKELAFLHGITDLPATPPEASVPLPLPGSALVPSSLPGGCPDVEDSTWALGTLGAHLTRKVPRRRLVITKQPSSEFYKDEGGKANALSVEVSLLEYDENGAKIRTPDDQFVDIPLRVELRFESGKVVDPSEEIFRFVGSGYDANVIRASDRKALILFRLEKVSRRKDGQRFKLLIEADQEQCTANVSDLSGVFTNAICVLSKRKHHHHHHHHHQSHQADTMPREPPAKQARITDAQRM</sequence>
<reference evidence="2" key="2">
    <citation type="journal article" date="2023" name="Microbiol Resour">
        <title>Decontamination and Annotation of the Draft Genome Sequence of the Oomycete Lagenidium giganteum ARSEF 373.</title>
        <authorList>
            <person name="Morgan W.R."/>
            <person name="Tartar A."/>
        </authorList>
    </citation>
    <scope>NUCLEOTIDE SEQUENCE</scope>
    <source>
        <strain evidence="2">ARSEF 373</strain>
    </source>
</reference>
<keyword evidence="3" id="KW-1185">Reference proteome</keyword>
<evidence type="ECO:0000313" key="3">
    <source>
        <dbReference type="Proteomes" id="UP001146120"/>
    </source>
</evidence>
<dbReference type="AlphaFoldDB" id="A0AAV2ZA56"/>
<feature type="region of interest" description="Disordered" evidence="1">
    <location>
        <begin position="217"/>
        <end position="251"/>
    </location>
</feature>
<comment type="caution">
    <text evidence="2">The sequence shown here is derived from an EMBL/GenBank/DDBJ whole genome shotgun (WGS) entry which is preliminary data.</text>
</comment>